<sequence>MGYEHLSITPETESDEVTESNAENLLPIPSKCEVTLEDEIEYDMPAKDVCSPVFTPFSNPLFKDNDDLDSSNDESLPDEDVPAEEFKIYSNPLCDEDEINFDKLDPHCFNLKYDFVESLLNHDTFIDFYSKFDFSGELAHIKPEILKSDFDFEEEIRLIENLVYDNSFPRPSEKLNAEIADTIIESIPLLPIPVQDGNSQQEEINIVTETKDVLPSSVENDDDDYDLLLREADLFPSDISIPPGIENIADDPEGDVCFLEELLINDSILSHESFNSNFEEIPSIPRPPPKPPEPPDVESFFDLKPDMIAEEISDKLNEDKCFDPGREINVSTKIKDDDYFPFMFVIQFFLPYLILPEISPLLLSAESEDTIFDPCISK</sequence>
<organism evidence="2">
    <name type="scientific">Tanacetum cinerariifolium</name>
    <name type="common">Dalmatian daisy</name>
    <name type="synonym">Chrysanthemum cinerariifolium</name>
    <dbReference type="NCBI Taxonomy" id="118510"/>
    <lineage>
        <taxon>Eukaryota</taxon>
        <taxon>Viridiplantae</taxon>
        <taxon>Streptophyta</taxon>
        <taxon>Embryophyta</taxon>
        <taxon>Tracheophyta</taxon>
        <taxon>Spermatophyta</taxon>
        <taxon>Magnoliopsida</taxon>
        <taxon>eudicotyledons</taxon>
        <taxon>Gunneridae</taxon>
        <taxon>Pentapetalae</taxon>
        <taxon>asterids</taxon>
        <taxon>campanulids</taxon>
        <taxon>Asterales</taxon>
        <taxon>Asteraceae</taxon>
        <taxon>Asteroideae</taxon>
        <taxon>Anthemideae</taxon>
        <taxon>Anthemidinae</taxon>
        <taxon>Tanacetum</taxon>
    </lineage>
</organism>
<evidence type="ECO:0000313" key="2">
    <source>
        <dbReference type="EMBL" id="GFA56710.1"/>
    </source>
</evidence>
<accession>A0A699JV92</accession>
<gene>
    <name evidence="2" type="ORF">Tci_628682</name>
</gene>
<feature type="region of interest" description="Disordered" evidence="1">
    <location>
        <begin position="1"/>
        <end position="24"/>
    </location>
</feature>
<evidence type="ECO:0008006" key="3">
    <source>
        <dbReference type="Google" id="ProtNLM"/>
    </source>
</evidence>
<evidence type="ECO:0000256" key="1">
    <source>
        <dbReference type="SAM" id="MobiDB-lite"/>
    </source>
</evidence>
<reference evidence="2" key="1">
    <citation type="journal article" date="2019" name="Sci. Rep.">
        <title>Draft genome of Tanacetum cinerariifolium, the natural source of mosquito coil.</title>
        <authorList>
            <person name="Yamashiro T."/>
            <person name="Shiraishi A."/>
            <person name="Satake H."/>
            <person name="Nakayama K."/>
        </authorList>
    </citation>
    <scope>NUCLEOTIDE SEQUENCE</scope>
</reference>
<dbReference type="AlphaFoldDB" id="A0A699JV92"/>
<dbReference type="EMBL" id="BKCJ010446939">
    <property type="protein sequence ID" value="GFA56710.1"/>
    <property type="molecule type" value="Genomic_DNA"/>
</dbReference>
<name>A0A699JV92_TANCI</name>
<proteinExistence type="predicted"/>
<protein>
    <recommendedName>
        <fullName evidence="3">Reverse transcriptase domain-containing protein</fullName>
    </recommendedName>
</protein>
<comment type="caution">
    <text evidence="2">The sequence shown here is derived from an EMBL/GenBank/DDBJ whole genome shotgun (WGS) entry which is preliminary data.</text>
</comment>